<reference evidence="1 2" key="1">
    <citation type="submission" date="2020-03" db="EMBL/GenBank/DDBJ databases">
        <authorList>
            <person name="Sun Q."/>
        </authorList>
    </citation>
    <scope>NUCLEOTIDE SEQUENCE [LARGE SCALE GENOMIC DNA]</scope>
    <source>
        <strain evidence="1 2">KACC 21451</strain>
    </source>
</reference>
<evidence type="ECO:0000313" key="2">
    <source>
        <dbReference type="Proteomes" id="UP000587942"/>
    </source>
</evidence>
<evidence type="ECO:0000313" key="1">
    <source>
        <dbReference type="EMBL" id="NKE04023.1"/>
    </source>
</evidence>
<dbReference type="PANTHER" id="PTHR35336">
    <property type="entry name" value="ADENOSYLCOBINAMIDE AMIDOHYDROLASE"/>
    <property type="match status" value="1"/>
</dbReference>
<sequence length="266" mass="29168">MFLNNTMGSHILRTSIKTKSHTKGALQETSLFPAASPNDAISVEIGERHLQMREGFIALNSPIPLRTMSSGVVGAGTGWHSSFVNRHVDKSYDCSDHREEMIHYLKEKGFKPEETVGMMTAVMLEDVCFKHYQEEGFSVFIVVTAGTGNAVDASKSSEYYSYDMSPGTINIWLFVNGVLTEEAFIQSMMTATEAKTKALHDLEIRDKLSGTVATGTSTDSIMVASSQQGQKLEYAGTITPLGRTIGKGVHECTVEAIRNSKKRVTK</sequence>
<accession>A0A846T5U8</accession>
<dbReference type="GO" id="GO:0016787">
    <property type="term" value="F:hydrolase activity"/>
    <property type="evidence" value="ECO:0007669"/>
    <property type="project" value="UniProtKB-KW"/>
</dbReference>
<dbReference type="AlphaFoldDB" id="A0A846T5U8"/>
<gene>
    <name evidence="1" type="ORF">GWK17_00805</name>
</gene>
<dbReference type="PANTHER" id="PTHR35336:SF5">
    <property type="entry name" value="ADENOSYLCOBINAMIDE AMIDOHYDROLASE"/>
    <property type="match status" value="1"/>
</dbReference>
<comment type="caution">
    <text evidence="1">The sequence shown here is derived from an EMBL/GenBank/DDBJ whole genome shotgun (WGS) entry which is preliminary data.</text>
</comment>
<dbReference type="InterPro" id="IPR002808">
    <property type="entry name" value="AdoCbi_amidolase"/>
</dbReference>
<name>A0A846T5U8_9BACI</name>
<dbReference type="EMBL" id="JAAVUM010000001">
    <property type="protein sequence ID" value="NKE04023.1"/>
    <property type="molecule type" value="Genomic_DNA"/>
</dbReference>
<keyword evidence="1" id="KW-0378">Hydrolase</keyword>
<protein>
    <submittedName>
        <fullName evidence="1">Adenosylcobinamide amidohydrolase</fullName>
    </submittedName>
</protein>
<proteinExistence type="predicted"/>
<dbReference type="InterPro" id="IPR052209">
    <property type="entry name" value="CbiZ"/>
</dbReference>
<organism evidence="1 2">
    <name type="scientific">Mesobacillus selenatarsenatis</name>
    <dbReference type="NCBI Taxonomy" id="388741"/>
    <lineage>
        <taxon>Bacteria</taxon>
        <taxon>Bacillati</taxon>
        <taxon>Bacillota</taxon>
        <taxon>Bacilli</taxon>
        <taxon>Bacillales</taxon>
        <taxon>Bacillaceae</taxon>
        <taxon>Mesobacillus</taxon>
    </lineage>
</organism>
<dbReference type="Pfam" id="PF01955">
    <property type="entry name" value="CbiZ"/>
    <property type="match status" value="1"/>
</dbReference>
<dbReference type="Proteomes" id="UP000587942">
    <property type="component" value="Unassembled WGS sequence"/>
</dbReference>